<keyword evidence="3" id="KW-1185">Reference proteome</keyword>
<dbReference type="EMBL" id="CP022129">
    <property type="protein sequence ID" value="ASF48209.1"/>
    <property type="molecule type" value="Genomic_DNA"/>
</dbReference>
<dbReference type="AlphaFoldDB" id="A0A1Z4C3W3"/>
<feature type="chain" id="PRO_5013232689" description="DUF4398 domain-containing protein" evidence="1">
    <location>
        <begin position="21"/>
        <end position="112"/>
    </location>
</feature>
<evidence type="ECO:0000256" key="1">
    <source>
        <dbReference type="SAM" id="SignalP"/>
    </source>
</evidence>
<proteinExistence type="predicted"/>
<dbReference type="RefSeq" id="WP_088621079.1">
    <property type="nucleotide sequence ID" value="NZ_CP022129.1"/>
</dbReference>
<dbReference type="PROSITE" id="PS51257">
    <property type="entry name" value="PROKAR_LIPOPROTEIN"/>
    <property type="match status" value="1"/>
</dbReference>
<gene>
    <name evidence="2" type="ORF">CEK71_20280</name>
</gene>
<name>A0A1Z4C3W3_9GAMM</name>
<accession>A0A1Z4C3W3</accession>
<evidence type="ECO:0000313" key="2">
    <source>
        <dbReference type="EMBL" id="ASF48209.1"/>
    </source>
</evidence>
<organism evidence="2 3">
    <name type="scientific">Methylovulum psychrotolerans</name>
    <dbReference type="NCBI Taxonomy" id="1704499"/>
    <lineage>
        <taxon>Bacteria</taxon>
        <taxon>Pseudomonadati</taxon>
        <taxon>Pseudomonadota</taxon>
        <taxon>Gammaproteobacteria</taxon>
        <taxon>Methylococcales</taxon>
        <taxon>Methylococcaceae</taxon>
        <taxon>Methylovulum</taxon>
    </lineage>
</organism>
<sequence length="112" mass="12659">MKTTHLIALLLTLGLLTACAEMNPHPMDMSQALQSASSKADHQALAKHYDEAAAEMQLKVDEHKKLLSQYESKGYLYGRQAEDFKAHCQRLVDIYENAAQENLSMAKLHRQM</sequence>
<dbReference type="KEGG" id="mpsy:CEK71_20280"/>
<feature type="signal peptide" evidence="1">
    <location>
        <begin position="1"/>
        <end position="20"/>
    </location>
</feature>
<protein>
    <recommendedName>
        <fullName evidence="4">DUF4398 domain-containing protein</fullName>
    </recommendedName>
</protein>
<dbReference type="OrthoDB" id="8562383at2"/>
<evidence type="ECO:0000313" key="3">
    <source>
        <dbReference type="Proteomes" id="UP000197019"/>
    </source>
</evidence>
<dbReference type="Proteomes" id="UP000197019">
    <property type="component" value="Chromosome"/>
</dbReference>
<evidence type="ECO:0008006" key="4">
    <source>
        <dbReference type="Google" id="ProtNLM"/>
    </source>
</evidence>
<keyword evidence="1" id="KW-0732">Signal</keyword>
<reference evidence="2 3" key="1">
    <citation type="submission" date="2017-06" db="EMBL/GenBank/DDBJ databases">
        <title>Genome Sequencing of the methanotroph Methylovulum psychrotolerants str. HV10-M2 isolated from a high-altitude environment.</title>
        <authorList>
            <person name="Mateos-Rivera A."/>
        </authorList>
    </citation>
    <scope>NUCLEOTIDE SEQUENCE [LARGE SCALE GENOMIC DNA]</scope>
    <source>
        <strain evidence="2 3">HV10_M2</strain>
    </source>
</reference>